<reference evidence="3" key="1">
    <citation type="submission" date="2020-10" db="EMBL/GenBank/DDBJ databases">
        <authorList>
            <person name="Gilroy R."/>
        </authorList>
    </citation>
    <scope>NUCLEOTIDE SEQUENCE</scope>
    <source>
        <strain evidence="3">11300</strain>
    </source>
</reference>
<comment type="caution">
    <text evidence="3">The sequence shown here is derived from an EMBL/GenBank/DDBJ whole genome shotgun (WGS) entry which is preliminary data.</text>
</comment>
<sequence length="245" mass="26438">MADSLNPIINTVSRFCGEHAHILMISGIAVIVLVIIAAVAAGRRRRSKKDHAAEEKEGQKLDSGPAEPLEQQGSCTGPAQDEQPESYEKPAAKAPSITDGHGISGHACTEMEQTRIYHGKIESLLEEISGMTGGNLEEIEIKIQGAEVRIRYSGKRPSQKMTGSCNPCCPDGEREAQEVIGEKIMPDDISGEISQGCCDTYDGGQDGCGGTQMPPKVKKFGPDNINRTRSGKIFTEQELSQKIRD</sequence>
<protein>
    <submittedName>
        <fullName evidence="3">Uncharacterized protein</fullName>
    </submittedName>
</protein>
<evidence type="ECO:0000313" key="3">
    <source>
        <dbReference type="EMBL" id="HIU27883.1"/>
    </source>
</evidence>
<feature type="region of interest" description="Disordered" evidence="1">
    <location>
        <begin position="209"/>
        <end position="245"/>
    </location>
</feature>
<evidence type="ECO:0000256" key="1">
    <source>
        <dbReference type="SAM" id="MobiDB-lite"/>
    </source>
</evidence>
<dbReference type="AlphaFoldDB" id="A0A9D1I429"/>
<keyword evidence="2" id="KW-1133">Transmembrane helix</keyword>
<evidence type="ECO:0000313" key="4">
    <source>
        <dbReference type="Proteomes" id="UP000824091"/>
    </source>
</evidence>
<accession>A0A9D1I429</accession>
<name>A0A9D1I429_9FIRM</name>
<dbReference type="EMBL" id="DVMO01000086">
    <property type="protein sequence ID" value="HIU27883.1"/>
    <property type="molecule type" value="Genomic_DNA"/>
</dbReference>
<proteinExistence type="predicted"/>
<keyword evidence="2" id="KW-0812">Transmembrane</keyword>
<organism evidence="3 4">
    <name type="scientific">Candidatus Fimisoma avicola</name>
    <dbReference type="NCBI Taxonomy" id="2840826"/>
    <lineage>
        <taxon>Bacteria</taxon>
        <taxon>Bacillati</taxon>
        <taxon>Bacillota</taxon>
        <taxon>Clostridia</taxon>
        <taxon>Eubacteriales</taxon>
        <taxon>Candidatus Fimisoma</taxon>
    </lineage>
</organism>
<keyword evidence="2" id="KW-0472">Membrane</keyword>
<feature type="transmembrane region" description="Helical" evidence="2">
    <location>
        <begin position="20"/>
        <end position="41"/>
    </location>
</feature>
<dbReference type="Proteomes" id="UP000824091">
    <property type="component" value="Unassembled WGS sequence"/>
</dbReference>
<feature type="compositionally biased region" description="Basic and acidic residues" evidence="1">
    <location>
        <begin position="50"/>
        <end position="60"/>
    </location>
</feature>
<feature type="region of interest" description="Disordered" evidence="1">
    <location>
        <begin position="45"/>
        <end position="105"/>
    </location>
</feature>
<reference evidence="3" key="2">
    <citation type="journal article" date="2021" name="PeerJ">
        <title>Extensive microbial diversity within the chicken gut microbiome revealed by metagenomics and culture.</title>
        <authorList>
            <person name="Gilroy R."/>
            <person name="Ravi A."/>
            <person name="Getino M."/>
            <person name="Pursley I."/>
            <person name="Horton D.L."/>
            <person name="Alikhan N.F."/>
            <person name="Baker D."/>
            <person name="Gharbi K."/>
            <person name="Hall N."/>
            <person name="Watson M."/>
            <person name="Adriaenssens E.M."/>
            <person name="Foster-Nyarko E."/>
            <person name="Jarju S."/>
            <person name="Secka A."/>
            <person name="Antonio M."/>
            <person name="Oren A."/>
            <person name="Chaudhuri R.R."/>
            <person name="La Ragione R."/>
            <person name="Hildebrand F."/>
            <person name="Pallen M.J."/>
        </authorList>
    </citation>
    <scope>NUCLEOTIDE SEQUENCE</scope>
    <source>
        <strain evidence="3">11300</strain>
    </source>
</reference>
<gene>
    <name evidence="3" type="ORF">IAD16_05850</name>
</gene>
<evidence type="ECO:0000256" key="2">
    <source>
        <dbReference type="SAM" id="Phobius"/>
    </source>
</evidence>